<dbReference type="Proteomes" id="UP000217446">
    <property type="component" value="Unassembled WGS sequence"/>
</dbReference>
<evidence type="ECO:0000313" key="2">
    <source>
        <dbReference type="EMBL" id="GAX58960.1"/>
    </source>
</evidence>
<name>A0A286PHD1_STROL</name>
<dbReference type="InterPro" id="IPR035992">
    <property type="entry name" value="Ricin_B-like_lectins"/>
</dbReference>
<feature type="domain" description="Ricin B lectin" evidence="1">
    <location>
        <begin position="15"/>
        <end position="55"/>
    </location>
</feature>
<keyword evidence="3" id="KW-1185">Reference proteome</keyword>
<organism evidence="2 3">
    <name type="scientific">Streptomyces olivochromogenes</name>
    <dbReference type="NCBI Taxonomy" id="1963"/>
    <lineage>
        <taxon>Bacteria</taxon>
        <taxon>Bacillati</taxon>
        <taxon>Actinomycetota</taxon>
        <taxon>Actinomycetes</taxon>
        <taxon>Kitasatosporales</taxon>
        <taxon>Streptomycetaceae</taxon>
        <taxon>Streptomyces</taxon>
    </lineage>
</organism>
<proteinExistence type="predicted"/>
<dbReference type="InterPro" id="IPR000772">
    <property type="entry name" value="Ricin_B_lectin"/>
</dbReference>
<dbReference type="PROSITE" id="PS50231">
    <property type="entry name" value="RICIN_B_LECTIN"/>
    <property type="match status" value="1"/>
</dbReference>
<evidence type="ECO:0000313" key="3">
    <source>
        <dbReference type="Proteomes" id="UP000217446"/>
    </source>
</evidence>
<dbReference type="EMBL" id="BDQI01000075">
    <property type="protein sequence ID" value="GAX58960.1"/>
    <property type="molecule type" value="Genomic_DNA"/>
</dbReference>
<dbReference type="AlphaFoldDB" id="A0A286PHD1"/>
<dbReference type="RefSeq" id="WP_079065971.1">
    <property type="nucleotide sequence ID" value="NZ_BDQI01000075.1"/>
</dbReference>
<reference evidence="3" key="1">
    <citation type="submission" date="2017-05" db="EMBL/GenBank/DDBJ databases">
        <title>Streptomyces olivochromogenes NBRC 3561 whole genome shotgun sequence.</title>
        <authorList>
            <person name="Dohra H."/>
            <person name="Kodani S."/>
        </authorList>
    </citation>
    <scope>NUCLEOTIDE SEQUENCE [LARGE SCALE GENOMIC DNA]</scope>
    <source>
        <strain evidence="3">NBRC 3561</strain>
    </source>
</reference>
<dbReference type="Pfam" id="PF14200">
    <property type="entry name" value="RicinB_lectin_2"/>
    <property type="match status" value="1"/>
</dbReference>
<protein>
    <submittedName>
        <fullName evidence="2">Alpha-L-arabinofuranosidase</fullName>
    </submittedName>
</protein>
<dbReference type="SUPFAM" id="SSF50370">
    <property type="entry name" value="Ricin B-like lectins"/>
    <property type="match status" value="1"/>
</dbReference>
<comment type="caution">
    <text evidence="2">The sequence shown here is derived from an EMBL/GenBank/DDBJ whole genome shotgun (WGS) entry which is preliminary data.</text>
</comment>
<dbReference type="Gene3D" id="2.80.10.50">
    <property type="match status" value="1"/>
</dbReference>
<gene>
    <name evidence="2" type="ORF">SO3561_10535</name>
</gene>
<sequence length="57" mass="6023">MHVGTWPLWVNLLNSDGTVTNVDSGLCLDASNAATSQGTSLVLWTCNGGTNQLWSQS</sequence>
<evidence type="ECO:0000259" key="1">
    <source>
        <dbReference type="Pfam" id="PF14200"/>
    </source>
</evidence>
<accession>A0A286PHD1</accession>